<evidence type="ECO:0000313" key="1">
    <source>
        <dbReference type="EMBL" id="MCM5681889.1"/>
    </source>
</evidence>
<accession>A0ABT0YUC0</accession>
<comment type="caution">
    <text evidence="1">The sequence shown here is derived from an EMBL/GenBank/DDBJ whole genome shotgun (WGS) entry which is preliminary data.</text>
</comment>
<dbReference type="Gene3D" id="3.60.20.30">
    <property type="entry name" value="(Glycosyl)asparaginase"/>
    <property type="match status" value="1"/>
</dbReference>
<dbReference type="CDD" id="cd04701">
    <property type="entry name" value="Asparaginase_2"/>
    <property type="match status" value="1"/>
</dbReference>
<dbReference type="SUPFAM" id="SSF56235">
    <property type="entry name" value="N-terminal nucleophile aminohydrolases (Ntn hydrolases)"/>
    <property type="match status" value="1"/>
</dbReference>
<dbReference type="InterPro" id="IPR029055">
    <property type="entry name" value="Ntn_hydrolases_N"/>
</dbReference>
<dbReference type="RefSeq" id="WP_251780369.1">
    <property type="nucleotide sequence ID" value="NZ_JAMKFE010000014.1"/>
</dbReference>
<evidence type="ECO:0000313" key="2">
    <source>
        <dbReference type="Proteomes" id="UP001165541"/>
    </source>
</evidence>
<dbReference type="EMBL" id="JAMKFE010000014">
    <property type="protein sequence ID" value="MCM5681889.1"/>
    <property type="molecule type" value="Genomic_DNA"/>
</dbReference>
<dbReference type="PANTHER" id="PTHR10188:SF6">
    <property type="entry name" value="N(4)-(BETA-N-ACETYLGLUCOSAMINYL)-L-ASPARAGINASE"/>
    <property type="match status" value="1"/>
</dbReference>
<dbReference type="InterPro" id="IPR000246">
    <property type="entry name" value="Peptidase_T2"/>
</dbReference>
<dbReference type="PANTHER" id="PTHR10188">
    <property type="entry name" value="L-ASPARAGINASE"/>
    <property type="match status" value="1"/>
</dbReference>
<sequence length="312" mass="31964">MAASYALALHGGAGTIAAGGDETPYHAGLAAALECGEAVLARGGSALDAVVATVAALEDCPLFNAGRGAVFCADARHELDAGVMDGQTLAAGAVAGVRTVRNPVRAALQVMRDGRCVLLAGEAADRMARANGVEIVEPSYFSTPARLAQLREVQARHGQTAVLDHDAAEARHAPHRFGTVGAVARDRHGHLAAATSTGGMTNKMPGRVGDTPIVGAGVYANDASCAVSCTGTGEHFIRACLAHDVHARMVYARQELAVAADEALAQSLAPLGGLGGLVSVGREGRVAMPFNSRGMYRAWVHEGEAGRTGIFR</sequence>
<gene>
    <name evidence="1" type="ORF">M8A51_20365</name>
</gene>
<reference evidence="1" key="1">
    <citation type="submission" date="2022-05" db="EMBL/GenBank/DDBJ databases">
        <title>Schlegelella sp. nov., isolated from mangrove soil.</title>
        <authorList>
            <person name="Liu Y."/>
            <person name="Ge X."/>
            <person name="Liu W."/>
        </authorList>
    </citation>
    <scope>NUCLEOTIDE SEQUENCE</scope>
    <source>
        <strain evidence="1">S2-27</strain>
    </source>
</reference>
<organism evidence="1 2">
    <name type="scientific">Caldimonas mangrovi</name>
    <dbReference type="NCBI Taxonomy" id="2944811"/>
    <lineage>
        <taxon>Bacteria</taxon>
        <taxon>Pseudomonadati</taxon>
        <taxon>Pseudomonadota</taxon>
        <taxon>Betaproteobacteria</taxon>
        <taxon>Burkholderiales</taxon>
        <taxon>Sphaerotilaceae</taxon>
        <taxon>Caldimonas</taxon>
    </lineage>
</organism>
<protein>
    <submittedName>
        <fullName evidence="1">Isoaspartyl peptidase/L-asparaginase</fullName>
    </submittedName>
</protein>
<dbReference type="Proteomes" id="UP001165541">
    <property type="component" value="Unassembled WGS sequence"/>
</dbReference>
<proteinExistence type="predicted"/>
<keyword evidence="2" id="KW-1185">Reference proteome</keyword>
<name>A0ABT0YUC0_9BURK</name>
<dbReference type="Pfam" id="PF01112">
    <property type="entry name" value="Asparaginase_2"/>
    <property type="match status" value="1"/>
</dbReference>